<keyword evidence="4" id="KW-1185">Reference proteome</keyword>
<dbReference type="Proteomes" id="UP001172155">
    <property type="component" value="Unassembled WGS sequence"/>
</dbReference>
<feature type="compositionally biased region" description="Acidic residues" evidence="2">
    <location>
        <begin position="294"/>
        <end position="309"/>
    </location>
</feature>
<name>A0AA40JZA4_9PEZI</name>
<feature type="region of interest" description="Disordered" evidence="2">
    <location>
        <begin position="268"/>
        <end position="424"/>
    </location>
</feature>
<evidence type="ECO:0000256" key="2">
    <source>
        <dbReference type="SAM" id="MobiDB-lite"/>
    </source>
</evidence>
<dbReference type="AlphaFoldDB" id="A0AA40JZA4"/>
<comment type="caution">
    <text evidence="3">The sequence shown here is derived from an EMBL/GenBank/DDBJ whole genome shotgun (WGS) entry which is preliminary data.</text>
</comment>
<keyword evidence="1" id="KW-0175">Coiled coil</keyword>
<dbReference type="EMBL" id="JAUKUD010000006">
    <property type="protein sequence ID" value="KAK0740654.1"/>
    <property type="molecule type" value="Genomic_DNA"/>
</dbReference>
<proteinExistence type="predicted"/>
<feature type="coiled-coil region" evidence="1">
    <location>
        <begin position="218"/>
        <end position="245"/>
    </location>
</feature>
<reference evidence="3" key="1">
    <citation type="submission" date="2023-06" db="EMBL/GenBank/DDBJ databases">
        <title>Genome-scale phylogeny and comparative genomics of the fungal order Sordariales.</title>
        <authorList>
            <consortium name="Lawrence Berkeley National Laboratory"/>
            <person name="Hensen N."/>
            <person name="Bonometti L."/>
            <person name="Westerberg I."/>
            <person name="Brannstrom I.O."/>
            <person name="Guillou S."/>
            <person name="Cros-Aarteil S."/>
            <person name="Calhoun S."/>
            <person name="Haridas S."/>
            <person name="Kuo A."/>
            <person name="Mondo S."/>
            <person name="Pangilinan J."/>
            <person name="Riley R."/>
            <person name="LaButti K."/>
            <person name="Andreopoulos B."/>
            <person name="Lipzen A."/>
            <person name="Chen C."/>
            <person name="Yanf M."/>
            <person name="Daum C."/>
            <person name="Ng V."/>
            <person name="Clum A."/>
            <person name="Steindorff A."/>
            <person name="Ohm R."/>
            <person name="Martin F."/>
            <person name="Silar P."/>
            <person name="Natvig D."/>
            <person name="Lalanne C."/>
            <person name="Gautier V."/>
            <person name="Ament-velasquez S.L."/>
            <person name="Kruys A."/>
            <person name="Hutchinson M.I."/>
            <person name="Powell A.J."/>
            <person name="Barry K."/>
            <person name="Miller A.N."/>
            <person name="Grigoriev I.V."/>
            <person name="Debuchy R."/>
            <person name="Gladieux P."/>
            <person name="Thoren M.H."/>
            <person name="Johannesson H."/>
        </authorList>
    </citation>
    <scope>NUCLEOTIDE SEQUENCE</scope>
    <source>
        <strain evidence="3">SMH3187-1</strain>
    </source>
</reference>
<evidence type="ECO:0000313" key="3">
    <source>
        <dbReference type="EMBL" id="KAK0740654.1"/>
    </source>
</evidence>
<feature type="compositionally biased region" description="Pro residues" evidence="2">
    <location>
        <begin position="84"/>
        <end position="98"/>
    </location>
</feature>
<sequence>MPSSHIIRIPRTDADGGFILGEVTSSGGSKPLNLKIVATEGDAAYSVKRKRPPRPRYILVQPRFRNKQADQWSRPRDAGLYPQHPSPLPCSRSPPPNPVSQLTPPLTSPTVRHDRITTHLASSAPCSPSEWESILTSLLLTGTPPPAIEPGAEISPDGKFLLLTIRRRVAGINQRLGILTLPVSSSSEDEVQLFEWCNLLALERTTLQSAAAASASRAQEQDAQIAELRAQLVELTDAKKKREAELLEKFCALLNEKKVKIREQQRMLAGGRGEIHPVGGGGGTGRGKRKVRDEEEEEGGEKMDVDEESPQASAREEEEEDAGRVTPAGETETGSEGEEGPSYSFRSPPPPVVHRGAGAAGKGKGKEKAREATPPPRAPMRAPRRKPTASPEPAPASIAHRTRHAAAVAAKPDEGSETESDDEL</sequence>
<evidence type="ECO:0000313" key="4">
    <source>
        <dbReference type="Proteomes" id="UP001172155"/>
    </source>
</evidence>
<feature type="region of interest" description="Disordered" evidence="2">
    <location>
        <begin position="44"/>
        <end position="110"/>
    </location>
</feature>
<dbReference type="Gene3D" id="1.20.5.370">
    <property type="match status" value="1"/>
</dbReference>
<dbReference type="PANTHER" id="PTHR42067:SF1">
    <property type="entry name" value="MITOTIC APPARATUS PROTEIN P62"/>
    <property type="match status" value="1"/>
</dbReference>
<feature type="compositionally biased region" description="Polar residues" evidence="2">
    <location>
        <begin position="101"/>
        <end position="110"/>
    </location>
</feature>
<evidence type="ECO:0000256" key="1">
    <source>
        <dbReference type="SAM" id="Coils"/>
    </source>
</evidence>
<accession>A0AA40JZA4</accession>
<organism evidence="3 4">
    <name type="scientific">Schizothecium vesticola</name>
    <dbReference type="NCBI Taxonomy" id="314040"/>
    <lineage>
        <taxon>Eukaryota</taxon>
        <taxon>Fungi</taxon>
        <taxon>Dikarya</taxon>
        <taxon>Ascomycota</taxon>
        <taxon>Pezizomycotina</taxon>
        <taxon>Sordariomycetes</taxon>
        <taxon>Sordariomycetidae</taxon>
        <taxon>Sordariales</taxon>
        <taxon>Schizotheciaceae</taxon>
        <taxon>Schizothecium</taxon>
    </lineage>
</organism>
<gene>
    <name evidence="3" type="ORF">B0T18DRAFT_213661</name>
</gene>
<feature type="compositionally biased region" description="Acidic residues" evidence="2">
    <location>
        <begin position="415"/>
        <end position="424"/>
    </location>
</feature>
<dbReference type="InterPro" id="IPR014751">
    <property type="entry name" value="XRCC4-like_C"/>
</dbReference>
<dbReference type="SUPFAM" id="SSF58022">
    <property type="entry name" value="XRCC4, C-terminal oligomerization domain"/>
    <property type="match status" value="1"/>
</dbReference>
<dbReference type="PANTHER" id="PTHR42067">
    <property type="entry name" value="YALI0C15378P"/>
    <property type="match status" value="1"/>
</dbReference>
<protein>
    <submittedName>
        <fullName evidence="3">Uncharacterized protein</fullName>
    </submittedName>
</protein>